<dbReference type="SUPFAM" id="SSF55620">
    <property type="entry name" value="Tetrahydrobiopterin biosynthesis enzymes-like"/>
    <property type="match status" value="1"/>
</dbReference>
<accession>A0AAW1AYX8</accession>
<dbReference type="AlphaFoldDB" id="A0AAW1AYX8"/>
<dbReference type="PROSITE" id="PS00988">
    <property type="entry name" value="PTPS_2"/>
    <property type="match status" value="1"/>
</dbReference>
<dbReference type="EMBL" id="JAOTOJ010000010">
    <property type="protein sequence ID" value="KAK9394967.1"/>
    <property type="molecule type" value="Genomic_DNA"/>
</dbReference>
<evidence type="ECO:0000256" key="10">
    <source>
        <dbReference type="ARBA" id="ARBA00025266"/>
    </source>
</evidence>
<evidence type="ECO:0000256" key="5">
    <source>
        <dbReference type="ARBA" id="ARBA00015587"/>
    </source>
</evidence>
<dbReference type="Pfam" id="PF01242">
    <property type="entry name" value="PTPS"/>
    <property type="match status" value="1"/>
</dbReference>
<dbReference type="Gene3D" id="3.30.479.10">
    <property type="entry name" value="6-pyruvoyl tetrahydropterin synthase/QueD"/>
    <property type="match status" value="1"/>
</dbReference>
<evidence type="ECO:0000256" key="3">
    <source>
        <dbReference type="ARBA" id="ARBA00009164"/>
    </source>
</evidence>
<proteinExistence type="inferred from homology"/>
<keyword evidence="6" id="KW-0479">Metal-binding</keyword>
<dbReference type="EC" id="4.2.3.12" evidence="4"/>
<dbReference type="GO" id="GO:0006729">
    <property type="term" value="P:tetrahydrobiopterin biosynthetic process"/>
    <property type="evidence" value="ECO:0007669"/>
    <property type="project" value="UniProtKB-KW"/>
</dbReference>
<dbReference type="InterPro" id="IPR007115">
    <property type="entry name" value="6-PTP_synth/QueD"/>
</dbReference>
<reference evidence="11 12" key="1">
    <citation type="journal article" date="2024" name="Proc. Natl. Acad. Sci. U.S.A.">
        <title>The genetic regulatory architecture and epigenomic basis for age-related changes in rattlesnake venom.</title>
        <authorList>
            <person name="Hogan M.P."/>
            <person name="Holding M.L."/>
            <person name="Nystrom G.S."/>
            <person name="Colston T.J."/>
            <person name="Bartlett D.A."/>
            <person name="Mason A.J."/>
            <person name="Ellsworth S.A."/>
            <person name="Rautsaw R.M."/>
            <person name="Lawrence K.C."/>
            <person name="Strickland J.L."/>
            <person name="He B."/>
            <person name="Fraser P."/>
            <person name="Margres M.J."/>
            <person name="Gilbert D.M."/>
            <person name="Gibbs H.L."/>
            <person name="Parkinson C.L."/>
            <person name="Rokyta D.R."/>
        </authorList>
    </citation>
    <scope>NUCLEOTIDE SEQUENCE [LARGE SCALE GENOMIC DNA]</scope>
    <source>
        <strain evidence="11">DRR0105</strain>
    </source>
</reference>
<evidence type="ECO:0000256" key="4">
    <source>
        <dbReference type="ARBA" id="ARBA00013100"/>
    </source>
</evidence>
<evidence type="ECO:0000256" key="8">
    <source>
        <dbReference type="ARBA" id="ARBA00023007"/>
    </source>
</evidence>
<name>A0AAW1AYX8_CROAD</name>
<keyword evidence="8" id="KW-0783">Tetrahydrobiopterin biosynthesis</keyword>
<dbReference type="GO" id="GO:0046872">
    <property type="term" value="F:metal ion binding"/>
    <property type="evidence" value="ECO:0007669"/>
    <property type="project" value="UniProtKB-KW"/>
</dbReference>
<evidence type="ECO:0000256" key="9">
    <source>
        <dbReference type="ARBA" id="ARBA00023239"/>
    </source>
</evidence>
<dbReference type="Proteomes" id="UP001474421">
    <property type="component" value="Unassembled WGS sequence"/>
</dbReference>
<comment type="function">
    <text evidence="10">Involved in the biosynthesis of tetrahydrobiopterin, an essential cofactor of aromatic amino acid hydroxylases. Catalyzes the transformation of 7,8-dihydroneopterin triphosphate into 6-pyruvoyl tetrahydropterin.</text>
</comment>
<dbReference type="InterPro" id="IPR022469">
    <property type="entry name" value="PTPS_His_AS"/>
</dbReference>
<dbReference type="GO" id="GO:0005739">
    <property type="term" value="C:mitochondrion"/>
    <property type="evidence" value="ECO:0007669"/>
    <property type="project" value="TreeGrafter"/>
</dbReference>
<evidence type="ECO:0000256" key="7">
    <source>
        <dbReference type="ARBA" id="ARBA00022833"/>
    </source>
</evidence>
<evidence type="ECO:0000256" key="2">
    <source>
        <dbReference type="ARBA" id="ARBA00005126"/>
    </source>
</evidence>
<dbReference type="InterPro" id="IPR038418">
    <property type="entry name" value="6-PTP_synth/QueD_sf"/>
</dbReference>
<gene>
    <name evidence="11" type="ORF">NXF25_014313</name>
</gene>
<organism evidence="11 12">
    <name type="scientific">Crotalus adamanteus</name>
    <name type="common">Eastern diamondback rattlesnake</name>
    <dbReference type="NCBI Taxonomy" id="8729"/>
    <lineage>
        <taxon>Eukaryota</taxon>
        <taxon>Metazoa</taxon>
        <taxon>Chordata</taxon>
        <taxon>Craniata</taxon>
        <taxon>Vertebrata</taxon>
        <taxon>Euteleostomi</taxon>
        <taxon>Lepidosauria</taxon>
        <taxon>Squamata</taxon>
        <taxon>Bifurcata</taxon>
        <taxon>Unidentata</taxon>
        <taxon>Episquamata</taxon>
        <taxon>Toxicofera</taxon>
        <taxon>Serpentes</taxon>
        <taxon>Colubroidea</taxon>
        <taxon>Viperidae</taxon>
        <taxon>Crotalinae</taxon>
        <taxon>Crotalus</taxon>
    </lineage>
</organism>
<protein>
    <recommendedName>
        <fullName evidence="5">6-pyruvoyl tetrahydrobiopterin synthase</fullName>
        <ecNumber evidence="4">4.2.3.12</ecNumber>
    </recommendedName>
</protein>
<comment type="cofactor">
    <cofactor evidence="1">
        <name>Zn(2+)</name>
        <dbReference type="ChEBI" id="CHEBI:29105"/>
    </cofactor>
</comment>
<comment type="pathway">
    <text evidence="2">Cofactor biosynthesis; tetrahydrobiopterin biosynthesis; tetrahydrobiopterin from 7,8-dihydroneopterin triphosphate: step 1/3.</text>
</comment>
<dbReference type="PANTHER" id="PTHR12589:SF7">
    <property type="entry name" value="6-PYRUVOYL TETRAHYDROBIOPTERIN SYNTHASE"/>
    <property type="match status" value="1"/>
</dbReference>
<dbReference type="PANTHER" id="PTHR12589">
    <property type="entry name" value="PYRUVOYL TETRAHYDROBIOPTERIN SYNTHASE"/>
    <property type="match status" value="1"/>
</dbReference>
<keyword evidence="9" id="KW-0456">Lyase</keyword>
<evidence type="ECO:0000256" key="6">
    <source>
        <dbReference type="ARBA" id="ARBA00022723"/>
    </source>
</evidence>
<comment type="caution">
    <text evidence="11">The sequence shown here is derived from an EMBL/GenBank/DDBJ whole genome shotgun (WGS) entry which is preliminary data.</text>
</comment>
<evidence type="ECO:0000313" key="11">
    <source>
        <dbReference type="EMBL" id="KAK9394967.1"/>
    </source>
</evidence>
<sequence>MSWAPERNMEDKTIFLSRTTTFAAAHKLNSKHLSKDENRITFGKCNHSHGHNYQVTVTIRGKINPISGMLMNICKLHEYMEMAITEPLDHKNLDEDVDYFANVTSSTENLAMYIWNSMEKILPSGCLYKVKIYESDKNFVVFKGN</sequence>
<dbReference type="FunFam" id="3.30.479.10:FF:000003">
    <property type="entry name" value="6-pyruvoyl tetrahydrobiopterin synthase"/>
    <property type="match status" value="1"/>
</dbReference>
<keyword evidence="7" id="KW-0862">Zinc</keyword>
<evidence type="ECO:0000256" key="1">
    <source>
        <dbReference type="ARBA" id="ARBA00001947"/>
    </source>
</evidence>
<comment type="similarity">
    <text evidence="3">Belongs to the PTPS family.</text>
</comment>
<dbReference type="GO" id="GO:0003874">
    <property type="term" value="F:6-pyruvoyltetrahydropterin synthase activity"/>
    <property type="evidence" value="ECO:0007669"/>
    <property type="project" value="UniProtKB-EC"/>
</dbReference>
<evidence type="ECO:0000313" key="12">
    <source>
        <dbReference type="Proteomes" id="UP001474421"/>
    </source>
</evidence>
<keyword evidence="12" id="KW-1185">Reference proteome</keyword>